<evidence type="ECO:0000256" key="6">
    <source>
        <dbReference type="ARBA" id="ARBA00022989"/>
    </source>
</evidence>
<evidence type="ECO:0000256" key="1">
    <source>
        <dbReference type="ARBA" id="ARBA00004651"/>
    </source>
</evidence>
<name>A0A0R2IJD4_9LACO</name>
<dbReference type="EMBL" id="JQBR01000012">
    <property type="protein sequence ID" value="KRN65138.1"/>
    <property type="molecule type" value="Genomic_DNA"/>
</dbReference>
<evidence type="ECO:0000256" key="2">
    <source>
        <dbReference type="ARBA" id="ARBA00007776"/>
    </source>
</evidence>
<evidence type="ECO:0000256" key="8">
    <source>
        <dbReference type="SAM" id="Phobius"/>
    </source>
</evidence>
<accession>A0A0R2IJD4</accession>
<dbReference type="Proteomes" id="UP000051568">
    <property type="component" value="Unassembled WGS sequence"/>
</dbReference>
<protein>
    <submittedName>
        <fullName evidence="9">MreD protein</fullName>
    </submittedName>
</protein>
<evidence type="ECO:0000256" key="5">
    <source>
        <dbReference type="ARBA" id="ARBA00022960"/>
    </source>
</evidence>
<evidence type="ECO:0000256" key="7">
    <source>
        <dbReference type="ARBA" id="ARBA00023136"/>
    </source>
</evidence>
<feature type="transmembrane region" description="Helical" evidence="8">
    <location>
        <begin position="89"/>
        <end position="108"/>
    </location>
</feature>
<keyword evidence="7 8" id="KW-0472">Membrane</keyword>
<reference evidence="9 10" key="1">
    <citation type="journal article" date="2015" name="Genome Announc.">
        <title>Expanding the biotechnology potential of lactobacilli through comparative genomics of 213 strains and associated genera.</title>
        <authorList>
            <person name="Sun Z."/>
            <person name="Harris H.M."/>
            <person name="McCann A."/>
            <person name="Guo C."/>
            <person name="Argimon S."/>
            <person name="Zhang W."/>
            <person name="Yang X."/>
            <person name="Jeffery I.B."/>
            <person name="Cooney J.C."/>
            <person name="Kagawa T.F."/>
            <person name="Liu W."/>
            <person name="Song Y."/>
            <person name="Salvetti E."/>
            <person name="Wrobel A."/>
            <person name="Rasinkangas P."/>
            <person name="Parkhill J."/>
            <person name="Rea M.C."/>
            <person name="O'Sullivan O."/>
            <person name="Ritari J."/>
            <person name="Douillard F.P."/>
            <person name="Paul Ross R."/>
            <person name="Yang R."/>
            <person name="Briner A.E."/>
            <person name="Felis G.E."/>
            <person name="de Vos W.M."/>
            <person name="Barrangou R."/>
            <person name="Klaenhammer T.R."/>
            <person name="Caufield P.W."/>
            <person name="Cui Y."/>
            <person name="Zhang H."/>
            <person name="O'Toole P.W."/>
        </authorList>
    </citation>
    <scope>NUCLEOTIDE SEQUENCE [LARGE SCALE GENOMIC DNA]</scope>
    <source>
        <strain evidence="9 10">DSM 17757</strain>
    </source>
</reference>
<feature type="transmembrane region" description="Helical" evidence="8">
    <location>
        <begin position="40"/>
        <end position="59"/>
    </location>
</feature>
<dbReference type="PATRIC" id="fig|319652.3.peg.499"/>
<comment type="similarity">
    <text evidence="2">Belongs to the MreD family.</text>
</comment>
<keyword evidence="6 8" id="KW-1133">Transmembrane helix</keyword>
<dbReference type="GO" id="GO:0008360">
    <property type="term" value="P:regulation of cell shape"/>
    <property type="evidence" value="ECO:0007669"/>
    <property type="project" value="UniProtKB-KW"/>
</dbReference>
<feature type="transmembrane region" description="Helical" evidence="8">
    <location>
        <begin position="12"/>
        <end position="34"/>
    </location>
</feature>
<evidence type="ECO:0000313" key="10">
    <source>
        <dbReference type="Proteomes" id="UP000051568"/>
    </source>
</evidence>
<evidence type="ECO:0000256" key="3">
    <source>
        <dbReference type="ARBA" id="ARBA00022475"/>
    </source>
</evidence>
<feature type="transmembrane region" description="Helical" evidence="8">
    <location>
        <begin position="149"/>
        <end position="168"/>
    </location>
</feature>
<gene>
    <name evidence="9" type="ORF">IV80_GL000495</name>
</gene>
<keyword evidence="5" id="KW-0133">Cell shape</keyword>
<dbReference type="Pfam" id="PF04093">
    <property type="entry name" value="MreD"/>
    <property type="match status" value="1"/>
</dbReference>
<dbReference type="NCBIfam" id="TIGR03426">
    <property type="entry name" value="shape_MreD"/>
    <property type="match status" value="1"/>
</dbReference>
<organism evidence="9 10">
    <name type="scientific">Pediococcus cellicola</name>
    <dbReference type="NCBI Taxonomy" id="319652"/>
    <lineage>
        <taxon>Bacteria</taxon>
        <taxon>Bacillati</taxon>
        <taxon>Bacillota</taxon>
        <taxon>Bacilli</taxon>
        <taxon>Lactobacillales</taxon>
        <taxon>Lactobacillaceae</taxon>
        <taxon>Pediococcus</taxon>
    </lineage>
</organism>
<dbReference type="AlphaFoldDB" id="A0A0R2IJD4"/>
<evidence type="ECO:0000313" key="9">
    <source>
        <dbReference type="EMBL" id="KRN65138.1"/>
    </source>
</evidence>
<keyword evidence="10" id="KW-1185">Reference proteome</keyword>
<evidence type="ECO:0000256" key="4">
    <source>
        <dbReference type="ARBA" id="ARBA00022692"/>
    </source>
</evidence>
<proteinExistence type="inferred from homology"/>
<dbReference type="STRING" id="319652.IV80_GL000495"/>
<keyword evidence="4 8" id="KW-0812">Transmembrane</keyword>
<keyword evidence="3" id="KW-1003">Cell membrane</keyword>
<comment type="subcellular location">
    <subcellularLocation>
        <location evidence="1">Cell membrane</location>
        <topology evidence="1">Multi-pass membrane protein</topology>
    </subcellularLocation>
</comment>
<comment type="caution">
    <text evidence="9">The sequence shown here is derived from an EMBL/GenBank/DDBJ whole genome shotgun (WGS) entry which is preliminary data.</text>
</comment>
<sequence>MEESKMLQSAKIKYIFPIGFFLALFLDGSINLVFSKALFAYPYSMVSNLTILWMILAIFFEGETKLPIATWAAGVGLVFDWYYTGVFGVNMFILPVLVIIVQWVKVFFKPTFLSILLTFFLTLTLYESAFYIVFSLVHYTTVASAEFVAYNLAPTLALNLCFFVLLYLPIKSLFRHTRGANFRSID</sequence>
<dbReference type="InterPro" id="IPR007227">
    <property type="entry name" value="Cell_shape_determining_MreD"/>
</dbReference>
<feature type="transmembrane region" description="Helical" evidence="8">
    <location>
        <begin position="115"/>
        <end position="137"/>
    </location>
</feature>
<dbReference type="GO" id="GO:0005886">
    <property type="term" value="C:plasma membrane"/>
    <property type="evidence" value="ECO:0007669"/>
    <property type="project" value="UniProtKB-SubCell"/>
</dbReference>